<dbReference type="Pfam" id="PF13458">
    <property type="entry name" value="Peripla_BP_6"/>
    <property type="match status" value="1"/>
</dbReference>
<evidence type="ECO:0000313" key="7">
    <source>
        <dbReference type="Proteomes" id="UP001139104"/>
    </source>
</evidence>
<dbReference type="NCBIfam" id="TIGR03863">
    <property type="entry name" value="PQQ_ABC_bind"/>
    <property type="match status" value="1"/>
</dbReference>
<evidence type="ECO:0000256" key="3">
    <source>
        <dbReference type="ARBA" id="ARBA00022970"/>
    </source>
</evidence>
<feature type="domain" description="Leucine-binding protein" evidence="5">
    <location>
        <begin position="67"/>
        <end position="222"/>
    </location>
</feature>
<keyword evidence="3" id="KW-0813">Transport</keyword>
<dbReference type="Proteomes" id="UP001139104">
    <property type="component" value="Unassembled WGS sequence"/>
</dbReference>
<evidence type="ECO:0000256" key="4">
    <source>
        <dbReference type="SAM" id="SignalP"/>
    </source>
</evidence>
<dbReference type="InterPro" id="IPR051010">
    <property type="entry name" value="BCAA_transport"/>
</dbReference>
<dbReference type="InterPro" id="IPR022478">
    <property type="entry name" value="ABC_transptr_sub-bd_PQQ"/>
</dbReference>
<sequence>MQEYAALRRRTFAWTALRLFYLCVCLCVSQPSGARAQGKLQVNIGYIAYAKPAPALYDLYAVPKDEGERGAALAIAENNTTGSFVGQTYELTTTVVEPGQSPVAAARALADKGVRLFIADLPTPDLIQVADALRPLGALVFNAAAQDNSLRGADCRPNLFHLAPSRAMLTDALAQFLVVRQWRRILLVIGPRPHDAEYAASFWNSAKKFGLKIVAQKPWTFGPLAKARSDSVTEAAALTFARGIDYDVIVVADEANDFGDYILYRTAEPKLVLGTQGLVATSWSPVHIAWGAEQLQTKFLRFAGRHMRPIDYQAWMAGRAIGDAAVALKKADASAIRAYLVGPDFSIGVYKGVAATFRPWDLQLRQPVLLAQPMSIVGIAPQPGFLHQRTTLDTLGFDLPETACHFK</sequence>
<gene>
    <name evidence="6" type="ORF">K2U94_05835</name>
</gene>
<comment type="caution">
    <text evidence="6">The sequence shown here is derived from an EMBL/GenBank/DDBJ whole genome shotgun (WGS) entry which is preliminary data.</text>
</comment>
<keyword evidence="3" id="KW-0029">Amino-acid transport</keyword>
<dbReference type="InterPro" id="IPR028082">
    <property type="entry name" value="Peripla_BP_I"/>
</dbReference>
<comment type="similarity">
    <text evidence="1">Belongs to the leucine-binding protein family.</text>
</comment>
<protein>
    <submittedName>
        <fullName evidence="6">ABC transporter substrate-binding protein</fullName>
    </submittedName>
</protein>
<feature type="chain" id="PRO_5046466726" evidence="4">
    <location>
        <begin position="37"/>
        <end position="407"/>
    </location>
</feature>
<dbReference type="CDD" id="cd06268">
    <property type="entry name" value="PBP1_ABC_transporter_LIVBP-like"/>
    <property type="match status" value="1"/>
</dbReference>
<feature type="signal peptide" evidence="4">
    <location>
        <begin position="1"/>
        <end position="36"/>
    </location>
</feature>
<keyword evidence="7" id="KW-1185">Reference proteome</keyword>
<dbReference type="SUPFAM" id="SSF53822">
    <property type="entry name" value="Periplasmic binding protein-like I"/>
    <property type="match status" value="1"/>
</dbReference>
<dbReference type="PANTHER" id="PTHR30483:SF6">
    <property type="entry name" value="PERIPLASMIC BINDING PROTEIN OF ABC TRANSPORTER FOR NATURAL AMINO ACIDS"/>
    <property type="match status" value="1"/>
</dbReference>
<accession>A0ABS9Z6L6</accession>
<reference evidence="6" key="1">
    <citation type="journal article" date="2022" name="ISME J.">
        <title>Identification of active gaseous-alkane degraders at natural gas seeps.</title>
        <authorList>
            <person name="Farhan Ul Haque M."/>
            <person name="Hernandez M."/>
            <person name="Crombie A.T."/>
            <person name="Murrell J.C."/>
        </authorList>
    </citation>
    <scope>NUCLEOTIDE SEQUENCE</scope>
    <source>
        <strain evidence="6">PC2</strain>
    </source>
</reference>
<organism evidence="6 7">
    <name type="scientific">Candidatus Rhodoblastus alkanivorans</name>
    <dbReference type="NCBI Taxonomy" id="2954117"/>
    <lineage>
        <taxon>Bacteria</taxon>
        <taxon>Pseudomonadati</taxon>
        <taxon>Pseudomonadota</taxon>
        <taxon>Alphaproteobacteria</taxon>
        <taxon>Hyphomicrobiales</taxon>
        <taxon>Rhodoblastaceae</taxon>
        <taxon>Rhodoblastus</taxon>
    </lineage>
</organism>
<evidence type="ECO:0000256" key="2">
    <source>
        <dbReference type="ARBA" id="ARBA00022729"/>
    </source>
</evidence>
<evidence type="ECO:0000259" key="5">
    <source>
        <dbReference type="Pfam" id="PF13458"/>
    </source>
</evidence>
<proteinExistence type="inferred from homology"/>
<dbReference type="InterPro" id="IPR028081">
    <property type="entry name" value="Leu-bd"/>
</dbReference>
<name>A0ABS9Z6L6_9HYPH</name>
<evidence type="ECO:0000256" key="1">
    <source>
        <dbReference type="ARBA" id="ARBA00010062"/>
    </source>
</evidence>
<evidence type="ECO:0000313" key="6">
    <source>
        <dbReference type="EMBL" id="MCI4682282.1"/>
    </source>
</evidence>
<dbReference type="PANTHER" id="PTHR30483">
    <property type="entry name" value="LEUCINE-SPECIFIC-BINDING PROTEIN"/>
    <property type="match status" value="1"/>
</dbReference>
<dbReference type="Gene3D" id="3.40.50.2300">
    <property type="match status" value="2"/>
</dbReference>
<dbReference type="EMBL" id="JAIVFP010000001">
    <property type="protein sequence ID" value="MCI4682282.1"/>
    <property type="molecule type" value="Genomic_DNA"/>
</dbReference>
<dbReference type="RefSeq" id="WP_243066305.1">
    <property type="nucleotide sequence ID" value="NZ_JAIVFK010000040.1"/>
</dbReference>
<keyword evidence="2 4" id="KW-0732">Signal</keyword>